<gene>
    <name evidence="3" type="ORF">FIC82_010675</name>
</gene>
<feature type="compositionally biased region" description="Basic and acidic residues" evidence="1">
    <location>
        <begin position="51"/>
        <end position="60"/>
    </location>
</feature>
<evidence type="ECO:0000313" key="3">
    <source>
        <dbReference type="EMBL" id="QJW36590.1"/>
    </source>
</evidence>
<organism evidence="3 4">
    <name type="scientific">Cellulosimicrobium protaetiae</name>
    <dbReference type="NCBI Taxonomy" id="2587808"/>
    <lineage>
        <taxon>Bacteria</taxon>
        <taxon>Bacillati</taxon>
        <taxon>Actinomycetota</taxon>
        <taxon>Actinomycetes</taxon>
        <taxon>Micrococcales</taxon>
        <taxon>Promicromonosporaceae</taxon>
        <taxon>Cellulosimicrobium</taxon>
    </lineage>
</organism>
<dbReference type="InterPro" id="IPR046281">
    <property type="entry name" value="DUF6318"/>
</dbReference>
<dbReference type="OrthoDB" id="5148029at2"/>
<name>A0A6M5UEH4_9MICO</name>
<accession>A0A6M5UEH4</accession>
<evidence type="ECO:0000313" key="4">
    <source>
        <dbReference type="Proteomes" id="UP000451354"/>
    </source>
</evidence>
<feature type="domain" description="DUF6318" evidence="2">
    <location>
        <begin position="51"/>
        <end position="186"/>
    </location>
</feature>
<dbReference type="RefSeq" id="WP_154798537.1">
    <property type="nucleotide sequence ID" value="NZ_CP052757.1"/>
</dbReference>
<dbReference type="EMBL" id="CP052757">
    <property type="protein sequence ID" value="QJW36590.1"/>
    <property type="molecule type" value="Genomic_DNA"/>
</dbReference>
<dbReference type="AlphaFoldDB" id="A0A6M5UEH4"/>
<sequence>MGAVLVVGWMVAGCTGGGEPGPSPSVDDPVVPSPAESETPEPSAAETGPVKPERPAAMDRDDAEGAAAAAKYFLELYPYVMTSSDTAEWEAMSHQECGYCSNALASATWLADNAATFVGGGTTVQVLESYGRDTETGIYPLDVASTQEAITVSGAGGEAIDNVPKSDSKFRVEVGRNSGAWVVVEVAPLPEAGA</sequence>
<protein>
    <recommendedName>
        <fullName evidence="2">DUF6318 domain-containing protein</fullName>
    </recommendedName>
</protein>
<keyword evidence="4" id="KW-1185">Reference proteome</keyword>
<proteinExistence type="predicted"/>
<evidence type="ECO:0000256" key="1">
    <source>
        <dbReference type="SAM" id="MobiDB-lite"/>
    </source>
</evidence>
<evidence type="ECO:0000259" key="2">
    <source>
        <dbReference type="Pfam" id="PF19843"/>
    </source>
</evidence>
<dbReference type="Pfam" id="PF19843">
    <property type="entry name" value="DUF6318"/>
    <property type="match status" value="1"/>
</dbReference>
<reference evidence="4" key="1">
    <citation type="journal article" date="2022" name="Int. J. Syst. Evol. Microbiol.">
        <title>Cellulosimicrobium protaetiae sp. nov., isolated from the gut of the larva of Protaetia brevitarsis seulensis.</title>
        <authorList>
            <person name="Le Han H."/>
            <person name="Nguyen T.T.H."/>
            <person name="Li Z."/>
            <person name="Shin N.R."/>
            <person name="Kim S.G."/>
        </authorList>
    </citation>
    <scope>NUCLEOTIDE SEQUENCE [LARGE SCALE GENOMIC DNA]</scope>
    <source>
        <strain evidence="4">BI34</strain>
    </source>
</reference>
<feature type="region of interest" description="Disordered" evidence="1">
    <location>
        <begin position="15"/>
        <end position="62"/>
    </location>
</feature>
<dbReference type="Proteomes" id="UP000451354">
    <property type="component" value="Chromosome"/>
</dbReference>
<dbReference type="KEGG" id="cprt:FIC82_010675"/>
<feature type="compositionally biased region" description="Low complexity" evidence="1">
    <location>
        <begin position="24"/>
        <end position="47"/>
    </location>
</feature>